<comment type="caution">
    <text evidence="1">The sequence shown here is derived from an EMBL/GenBank/DDBJ whole genome shotgun (WGS) entry which is preliminary data.</text>
</comment>
<sequence length="100" mass="11064">MLNMLDARYIYSTPGKIIIPDSKCEPTLNYFHECVTRICLKSQRADNSINKTTVTGVGWVLTASKIKGGNDQHEDGSLVLIVSHSDSDPVVEYTCRSVNC</sequence>
<accession>A0A2S4VKE2</accession>
<dbReference type="VEuPathDB" id="FungiDB:PSHT_13651"/>
<organism evidence="1 2">
    <name type="scientific">Puccinia striiformis</name>
    <dbReference type="NCBI Taxonomy" id="27350"/>
    <lineage>
        <taxon>Eukaryota</taxon>
        <taxon>Fungi</taxon>
        <taxon>Dikarya</taxon>
        <taxon>Basidiomycota</taxon>
        <taxon>Pucciniomycotina</taxon>
        <taxon>Pucciniomycetes</taxon>
        <taxon>Pucciniales</taxon>
        <taxon>Pucciniaceae</taxon>
        <taxon>Puccinia</taxon>
    </lineage>
</organism>
<proteinExistence type="predicted"/>
<dbReference type="VEuPathDB" id="FungiDB:PSTT_06400"/>
<evidence type="ECO:0000313" key="2">
    <source>
        <dbReference type="Proteomes" id="UP000239156"/>
    </source>
</evidence>
<keyword evidence="2" id="KW-1185">Reference proteome</keyword>
<evidence type="ECO:0000313" key="1">
    <source>
        <dbReference type="EMBL" id="POW10011.1"/>
    </source>
</evidence>
<dbReference type="Proteomes" id="UP000239156">
    <property type="component" value="Unassembled WGS sequence"/>
</dbReference>
<protein>
    <submittedName>
        <fullName evidence="1">Uncharacterized protein</fullName>
    </submittedName>
</protein>
<name>A0A2S4VKE2_9BASI</name>
<dbReference type="AlphaFoldDB" id="A0A2S4VKE2"/>
<reference evidence="1" key="1">
    <citation type="submission" date="2017-12" db="EMBL/GenBank/DDBJ databases">
        <title>Gene loss provides genomic basis for host adaptation in cereal stripe rust fungi.</title>
        <authorList>
            <person name="Xia C."/>
        </authorList>
    </citation>
    <scope>NUCLEOTIDE SEQUENCE [LARGE SCALE GENOMIC DNA]</scope>
    <source>
        <strain evidence="1">93-210</strain>
    </source>
</reference>
<gene>
    <name evidence="1" type="ORF">PSTT_06400</name>
</gene>
<dbReference type="EMBL" id="PKSL01000050">
    <property type="protein sequence ID" value="POW10011.1"/>
    <property type="molecule type" value="Genomic_DNA"/>
</dbReference>